<dbReference type="GO" id="GO:0005739">
    <property type="term" value="C:mitochondrion"/>
    <property type="evidence" value="ECO:0007669"/>
    <property type="project" value="UniProtKB-SubCell"/>
</dbReference>
<evidence type="ECO:0000313" key="10">
    <source>
        <dbReference type="Proteomes" id="UP000751190"/>
    </source>
</evidence>
<protein>
    <recommendedName>
        <fullName evidence="7">Protein arginine methyltransferase NDUFAF7</fullName>
        <ecNumber evidence="7">2.1.1.320</ecNumber>
    </recommendedName>
</protein>
<dbReference type="OMA" id="YYHPQRN"/>
<gene>
    <name evidence="9" type="ORF">KFE25_010950</name>
</gene>
<dbReference type="GO" id="GO:0035243">
    <property type="term" value="F:protein-arginine omega-N symmetric methyltransferase activity"/>
    <property type="evidence" value="ECO:0007669"/>
    <property type="project" value="UniProtKB-EC"/>
</dbReference>
<proteinExistence type="inferred from homology"/>
<reference evidence="9" key="1">
    <citation type="submission" date="2021-05" db="EMBL/GenBank/DDBJ databases">
        <title>The genome of the haptophyte Pavlova lutheri (Diacronema luteri, Pavlovales) - a model for lipid biosynthesis in eukaryotic algae.</title>
        <authorList>
            <person name="Hulatt C.J."/>
            <person name="Posewitz M.C."/>
        </authorList>
    </citation>
    <scope>NUCLEOTIDE SEQUENCE</scope>
    <source>
        <strain evidence="9">NIVA-4/92</strain>
    </source>
</reference>
<evidence type="ECO:0000256" key="4">
    <source>
        <dbReference type="ARBA" id="ARBA00022679"/>
    </source>
</evidence>
<sequence length="480" mass="50451">MAAGGLLAELLGHIRFRGPMTFSDYMRMCLTHPVHGYYMRRDVFGRGGDFITGPEISQVYGELVGVWCVATWQQMGEPPAVRIVEAGPGRGTLMADMLRVISRHERLARGASIELIEVSPFMRQRQREALCAPGGAAVADGAGEVRTRHGGMPISWHSSLRDLLARDDLADEHGGQPDAPASASGVNVPSIFVAHEFLDALPVHKFRRAPPARPGGALGPWREVLVDVSDDAPDSPPDSPPPVDAPAPNAVAWPARREPPRDEASAGAVDAADADSLRFVLAPSATPALALYAPLLPSTPPPPAGDAPDSLRAPERGAEGVEVEVCPLALAFVTEVAREVARSRGAALLIDYGPARGPVFDSARAIVRHEFARLLARPGEADLSALVDFDALAQAVSDVPGISAGALSTQRELLGALGLEARVNALLRSASGEQRAALISAAERLVALPGMGDEYKALAFCDARTGTPVGFRPGLGANAV</sequence>
<comment type="catalytic activity">
    <reaction evidence="6 7">
        <text>L-arginyl-[protein] + 2 S-adenosyl-L-methionine = N(omega),N(omega)'-dimethyl-L-arginyl-[protein] + 2 S-adenosyl-L-homocysteine + 2 H(+)</text>
        <dbReference type="Rhea" id="RHEA:48108"/>
        <dbReference type="Rhea" id="RHEA-COMP:10532"/>
        <dbReference type="Rhea" id="RHEA-COMP:11992"/>
        <dbReference type="ChEBI" id="CHEBI:15378"/>
        <dbReference type="ChEBI" id="CHEBI:29965"/>
        <dbReference type="ChEBI" id="CHEBI:57856"/>
        <dbReference type="ChEBI" id="CHEBI:59789"/>
        <dbReference type="ChEBI" id="CHEBI:88221"/>
        <dbReference type="EC" id="2.1.1.320"/>
    </reaction>
</comment>
<dbReference type="InterPro" id="IPR038375">
    <property type="entry name" value="NDUFAF7_sf"/>
</dbReference>
<dbReference type="Proteomes" id="UP000751190">
    <property type="component" value="Unassembled WGS sequence"/>
</dbReference>
<evidence type="ECO:0000256" key="6">
    <source>
        <dbReference type="ARBA" id="ARBA00048612"/>
    </source>
</evidence>
<dbReference type="AlphaFoldDB" id="A0A8J5X763"/>
<comment type="caution">
    <text evidence="9">The sequence shown here is derived from an EMBL/GenBank/DDBJ whole genome shotgun (WGS) entry which is preliminary data.</text>
</comment>
<dbReference type="InterPro" id="IPR029063">
    <property type="entry name" value="SAM-dependent_MTases_sf"/>
</dbReference>
<keyword evidence="10" id="KW-1185">Reference proteome</keyword>
<dbReference type="PANTHER" id="PTHR12049">
    <property type="entry name" value="PROTEIN ARGININE METHYLTRANSFERASE NDUFAF7, MITOCHONDRIAL"/>
    <property type="match status" value="1"/>
</dbReference>
<evidence type="ECO:0000256" key="2">
    <source>
        <dbReference type="ARBA" id="ARBA00005891"/>
    </source>
</evidence>
<feature type="region of interest" description="Disordered" evidence="8">
    <location>
        <begin position="228"/>
        <end position="250"/>
    </location>
</feature>
<dbReference type="SUPFAM" id="SSF53335">
    <property type="entry name" value="S-adenosyl-L-methionine-dependent methyltransferases"/>
    <property type="match status" value="1"/>
</dbReference>
<feature type="compositionally biased region" description="Pro residues" evidence="8">
    <location>
        <begin position="234"/>
        <end position="245"/>
    </location>
</feature>
<name>A0A8J5X763_DIALT</name>
<evidence type="ECO:0000256" key="1">
    <source>
        <dbReference type="ARBA" id="ARBA00004173"/>
    </source>
</evidence>
<dbReference type="OrthoDB" id="438553at2759"/>
<dbReference type="Pfam" id="PF02636">
    <property type="entry name" value="Methyltransf_28"/>
    <property type="match status" value="1"/>
</dbReference>
<dbReference type="EMBL" id="JAGTXO010000036">
    <property type="protein sequence ID" value="KAG8459901.1"/>
    <property type="molecule type" value="Genomic_DNA"/>
</dbReference>
<dbReference type="EC" id="2.1.1.320" evidence="7"/>
<dbReference type="Gene3D" id="3.40.50.12710">
    <property type="match status" value="1"/>
</dbReference>
<evidence type="ECO:0000313" key="9">
    <source>
        <dbReference type="EMBL" id="KAG8459901.1"/>
    </source>
</evidence>
<organism evidence="9 10">
    <name type="scientific">Diacronema lutheri</name>
    <name type="common">Unicellular marine alga</name>
    <name type="synonym">Monochrysis lutheri</name>
    <dbReference type="NCBI Taxonomy" id="2081491"/>
    <lineage>
        <taxon>Eukaryota</taxon>
        <taxon>Haptista</taxon>
        <taxon>Haptophyta</taxon>
        <taxon>Pavlovophyceae</taxon>
        <taxon>Pavlovales</taxon>
        <taxon>Pavlovaceae</taxon>
        <taxon>Diacronema</taxon>
    </lineage>
</organism>
<evidence type="ECO:0000256" key="5">
    <source>
        <dbReference type="ARBA" id="ARBA00023128"/>
    </source>
</evidence>
<comment type="similarity">
    <text evidence="2 7">Belongs to the NDUFAF7 family.</text>
</comment>
<evidence type="ECO:0000256" key="7">
    <source>
        <dbReference type="RuleBase" id="RU364114"/>
    </source>
</evidence>
<dbReference type="GO" id="GO:0032259">
    <property type="term" value="P:methylation"/>
    <property type="evidence" value="ECO:0007669"/>
    <property type="project" value="UniProtKB-KW"/>
</dbReference>
<accession>A0A8J5X763</accession>
<comment type="function">
    <text evidence="7">Arginine methyltransferase involved in the assembly or stability of mitochondrial NADH:ubiquinone oxidoreductase complex (complex I).</text>
</comment>
<keyword evidence="3 7" id="KW-0489">Methyltransferase</keyword>
<comment type="subcellular location">
    <subcellularLocation>
        <location evidence="1 7">Mitochondrion</location>
    </subcellularLocation>
</comment>
<dbReference type="InterPro" id="IPR003788">
    <property type="entry name" value="NDUFAF7"/>
</dbReference>
<keyword evidence="5 7" id="KW-0496">Mitochondrion</keyword>
<evidence type="ECO:0000256" key="3">
    <source>
        <dbReference type="ARBA" id="ARBA00022603"/>
    </source>
</evidence>
<evidence type="ECO:0000256" key="8">
    <source>
        <dbReference type="SAM" id="MobiDB-lite"/>
    </source>
</evidence>
<dbReference type="PANTHER" id="PTHR12049:SF7">
    <property type="entry name" value="PROTEIN ARGININE METHYLTRANSFERASE NDUFAF7, MITOCHONDRIAL"/>
    <property type="match status" value="1"/>
</dbReference>
<keyword evidence="4 7" id="KW-0808">Transferase</keyword>